<evidence type="ECO:0000256" key="2">
    <source>
        <dbReference type="ARBA" id="ARBA00023172"/>
    </source>
</evidence>
<dbReference type="InterPro" id="IPR002104">
    <property type="entry name" value="Integrase_catalytic"/>
</dbReference>
<evidence type="ECO:0000313" key="7">
    <source>
        <dbReference type="Proteomes" id="UP000595512"/>
    </source>
</evidence>
<accession>A0AB37HIV6</accession>
<dbReference type="InterPro" id="IPR044068">
    <property type="entry name" value="CB"/>
</dbReference>
<dbReference type="RefSeq" id="WP_107921189.1">
    <property type="nucleotide sequence ID" value="NZ_CP066701.1"/>
</dbReference>
<dbReference type="GO" id="GO:0003677">
    <property type="term" value="F:DNA binding"/>
    <property type="evidence" value="ECO:0007669"/>
    <property type="project" value="UniProtKB-UniRule"/>
</dbReference>
<evidence type="ECO:0000256" key="3">
    <source>
        <dbReference type="PROSITE-ProRule" id="PRU01248"/>
    </source>
</evidence>
<protein>
    <submittedName>
        <fullName evidence="6">Tyrosine-type recombinase/integrase</fullName>
    </submittedName>
</protein>
<dbReference type="Pfam" id="PF00589">
    <property type="entry name" value="Phage_integrase"/>
    <property type="match status" value="1"/>
</dbReference>
<dbReference type="PANTHER" id="PTHR30349">
    <property type="entry name" value="PHAGE INTEGRASE-RELATED"/>
    <property type="match status" value="1"/>
</dbReference>
<name>A0AB37HIV6_9BACI</name>
<dbReference type="SUPFAM" id="SSF56349">
    <property type="entry name" value="DNA breaking-rejoining enzymes"/>
    <property type="match status" value="1"/>
</dbReference>
<dbReference type="PANTHER" id="PTHR30349:SF86">
    <property type="entry name" value="INTEGRASE_RECOMBINASE AQ_AA09-RELATED"/>
    <property type="match status" value="1"/>
</dbReference>
<dbReference type="InterPro" id="IPR011010">
    <property type="entry name" value="DNA_brk_join_enz"/>
</dbReference>
<dbReference type="Gene3D" id="1.10.443.10">
    <property type="entry name" value="Intergrase catalytic core"/>
    <property type="match status" value="1"/>
</dbReference>
<dbReference type="KEGG" id="hspo:JGZ69_19425"/>
<keyword evidence="2" id="KW-0233">DNA recombination</keyword>
<dbReference type="InterPro" id="IPR010998">
    <property type="entry name" value="Integrase_recombinase_N"/>
</dbReference>
<organism evidence="6 7">
    <name type="scientific">Heyndrickxia sporothermodurans</name>
    <dbReference type="NCBI Taxonomy" id="46224"/>
    <lineage>
        <taxon>Bacteria</taxon>
        <taxon>Bacillati</taxon>
        <taxon>Bacillota</taxon>
        <taxon>Bacilli</taxon>
        <taxon>Bacillales</taxon>
        <taxon>Bacillaceae</taxon>
        <taxon>Heyndrickxia</taxon>
    </lineage>
</organism>
<reference evidence="6 7" key="1">
    <citation type="submission" date="2020-12" db="EMBL/GenBank/DDBJ databases">
        <title>Taxonomic evaluation of the Bacillus sporothermodurans group of bacteria based on whole genome sequences.</title>
        <authorList>
            <person name="Fiedler G."/>
            <person name="Herbstmann A.-D."/>
            <person name="Doll E."/>
            <person name="Wenning M."/>
            <person name="Brinks E."/>
            <person name="Kabisch J."/>
            <person name="Breitenwieser F."/>
            <person name="Lappann M."/>
            <person name="Boehnlein C."/>
            <person name="Franz C."/>
        </authorList>
    </citation>
    <scope>NUCLEOTIDE SEQUENCE [LARGE SCALE GENOMIC DNA]</scope>
    <source>
        <strain evidence="6 7">DSM 10599</strain>
    </source>
</reference>
<keyword evidence="1 3" id="KW-0238">DNA-binding</keyword>
<evidence type="ECO:0000313" key="6">
    <source>
        <dbReference type="EMBL" id="QQX24876.1"/>
    </source>
</evidence>
<feature type="domain" description="Core-binding (CB)" evidence="5">
    <location>
        <begin position="205"/>
        <end position="300"/>
    </location>
</feature>
<gene>
    <name evidence="6" type="ORF">JGZ69_19425</name>
</gene>
<dbReference type="GO" id="GO:0006310">
    <property type="term" value="P:DNA recombination"/>
    <property type="evidence" value="ECO:0007669"/>
    <property type="project" value="UniProtKB-KW"/>
</dbReference>
<dbReference type="Gene3D" id="1.10.150.130">
    <property type="match status" value="1"/>
</dbReference>
<dbReference type="InterPro" id="IPR050090">
    <property type="entry name" value="Tyrosine_recombinase_XerCD"/>
</dbReference>
<dbReference type="Proteomes" id="UP000595512">
    <property type="component" value="Chromosome"/>
</dbReference>
<feature type="domain" description="Tyr recombinase" evidence="4">
    <location>
        <begin position="324"/>
        <end position="512"/>
    </location>
</feature>
<proteinExistence type="predicted"/>
<dbReference type="AlphaFoldDB" id="A0AB37HIV6"/>
<evidence type="ECO:0000256" key="1">
    <source>
        <dbReference type="ARBA" id="ARBA00023125"/>
    </source>
</evidence>
<dbReference type="InterPro" id="IPR013762">
    <property type="entry name" value="Integrase-like_cat_sf"/>
</dbReference>
<dbReference type="EMBL" id="CP066701">
    <property type="protein sequence ID" value="QQX24876.1"/>
    <property type="molecule type" value="Genomic_DNA"/>
</dbReference>
<evidence type="ECO:0000259" key="4">
    <source>
        <dbReference type="PROSITE" id="PS51898"/>
    </source>
</evidence>
<dbReference type="PROSITE" id="PS51898">
    <property type="entry name" value="TYR_RECOMBINASE"/>
    <property type="match status" value="1"/>
</dbReference>
<dbReference type="CDD" id="cd00397">
    <property type="entry name" value="DNA_BRE_C"/>
    <property type="match status" value="1"/>
</dbReference>
<dbReference type="PROSITE" id="PS51900">
    <property type="entry name" value="CB"/>
    <property type="match status" value="1"/>
</dbReference>
<evidence type="ECO:0000259" key="5">
    <source>
        <dbReference type="PROSITE" id="PS51900"/>
    </source>
</evidence>
<sequence length="625" mass="73219">MLNNVLEQKKSFKSFPLQDFYKQDIWDLTKHPQFVELNENQKSFIVNRKHIIDFTNMKKDVLSNEIKYYCQYYIENMKRLITSFVTDVGGINLTIQFMNEQLNEIDSFIELELEKSTQFFSQFLISNGYKTHTETNNALSEDMEYKTYKTPTTYLRFFQNLHKFIHEQYNESNQPKTFFDKDKWDIRELPFKIQGFDPSRPRYILSFEKIVQENIKSIAKKYTLERLKTKKYSTCVDDLKGINYLSEFLHENYPEIQSLTQLNRAIIEEFLGFVNLNSNLQPRTQSSRIGSVKTFFETCNLFGWDEAPKQTLLLTDDVKKKYKVLPKFYEDDILSQINKNLEHLPVQIARMVFVLQNVGMRISELCTLKIDCIKYDTEDDPVLEYIQEKTKEPNRVPIKKDIEMAINEAIKYSREQFGENIKYVFMQDADRPISKDTFSYHMNQLIKKHDVRDSNGNLVRIKSHHFRGTVATKYANMGMSTNVIRSLLGQKSLGAIRHYVEILEETMTDAMQDLLNYQDQMIQNIGKKEAVIQINDEDKAELPLPNGRCAKPLSSGKCTHANACYTCAMFKPDPKNIDLFKYQLSEAQSNVEMAKINGFERVLQVNEDLVDALEKIIASIERRGA</sequence>
<dbReference type="GO" id="GO:0015074">
    <property type="term" value="P:DNA integration"/>
    <property type="evidence" value="ECO:0007669"/>
    <property type="project" value="InterPro"/>
</dbReference>